<dbReference type="PANTHER" id="PTHR12902">
    <property type="entry name" value="WASP-1"/>
    <property type="match status" value="1"/>
</dbReference>
<evidence type="ECO:0000256" key="1">
    <source>
        <dbReference type="ARBA" id="ARBA00006993"/>
    </source>
</evidence>
<feature type="compositionally biased region" description="Polar residues" evidence="3">
    <location>
        <begin position="587"/>
        <end position="605"/>
    </location>
</feature>
<evidence type="ECO:0000256" key="3">
    <source>
        <dbReference type="SAM" id="MobiDB-lite"/>
    </source>
</evidence>
<feature type="region of interest" description="Disordered" evidence="3">
    <location>
        <begin position="266"/>
        <end position="294"/>
    </location>
</feature>
<evidence type="ECO:0000256" key="2">
    <source>
        <dbReference type="RuleBase" id="RU367034"/>
    </source>
</evidence>
<evidence type="ECO:0000313" key="5">
    <source>
        <dbReference type="Proteomes" id="UP000075243"/>
    </source>
</evidence>
<comment type="subcellular location">
    <subcellularLocation>
        <location evidence="2">Cytoplasm</location>
        <location evidence="2">Cytoskeleton</location>
    </subcellularLocation>
</comment>
<keyword evidence="2" id="KW-0206">Cytoskeleton</keyword>
<keyword evidence="5" id="KW-1185">Reference proteome</keyword>
<comment type="similarity">
    <text evidence="1 2">Belongs to the SCAR/WAVE family.</text>
</comment>
<dbReference type="AlphaFoldDB" id="A0A151RT59"/>
<dbReference type="Gramene" id="C.cajan_31670.t">
    <property type="protein sequence ID" value="C.cajan_31670.t"/>
    <property type="gene ID" value="C.cajan_31670"/>
</dbReference>
<keyword evidence="2" id="KW-0963">Cytoplasm</keyword>
<dbReference type="OMA" id="HENADDM"/>
<dbReference type="GO" id="GO:0030036">
    <property type="term" value="P:actin cytoskeleton organization"/>
    <property type="evidence" value="ECO:0007669"/>
    <property type="project" value="UniProtKB-UniRule"/>
</dbReference>
<dbReference type="GO" id="GO:0034237">
    <property type="term" value="F:protein kinase A regulatory subunit binding"/>
    <property type="evidence" value="ECO:0007669"/>
    <property type="project" value="TreeGrafter"/>
</dbReference>
<sequence>MPLVRLQMRNEFGLGQPELYRETNREDPKAVLDGVAVAGLVGILRQLGDLADFAADVFHGLQEQVMTTASRSHRLMVRVQNIEAALPALEKAVLAQTSHIHLAYTAGCEWHPRIKPARNHFIYNDLPHFIMDSYEECRDPPRVHLLDKFDTGGPGSCYRRYSDPTFFKRSSADLDESYSEKTEKARKSRKSKKKRSSRRNGESLRGEQMHSSSGRMQSISSTINGRTSSSRTASTIDMTLKSDREHYSNSFDSKSGAGYIECIFHPSNSMQSDEPDYKEPSSPRLTQKTDTLPSVSPLIDDSISHNSLEKKVASSSSGVTWDEKEEIVESKSQICDRDKAPERLVEKHDSNMHANEAVTLTNIDYNHILFKEESNLKPVSNRVQIDDIDSEPDNYEDALNTIESESENDIDYITKREKEYTVPSNKETAKDLADSLEENHVLDLVSKPDTSNLEIAKNIAESHPSKTPTCKQVPHSHGNSVLDHSVCTDTFIGSSAVTDTLSAPIETDVSFSGSKSTNLPNEEAGKINRYDETRRESLADHPVRFWTNGGLLGLEPSKPPDFSKSTSLSQGSMSTKSHNDDQACISEKTTGSSQLSNGFGQTERSSLGDIRVTAPGSVLPAAPDKKDNTESNQGDGENASRVFGLSRRLLINSFQRKVSFDEKSGHYNSLKSVILEQSEQNSTVGQSLPETTTFKEKVGFGYPIKSLPPSPPLEHMKISFQPVSGLETSKLKLKFPDGSNRHESIKEMFPSFQLVPEPSVPGDDSVSHSDDDDTFCRSSPYISDDCRSPRSDYNSDQWESDESPESSDQGVHDSPDRSYDNVNPALEKESKKHSKCTNAVMSHSHAEATPPPPPPLPPTQWRVSKPELLDMTNGTQHCMSEDAEHINDLSLPDSTIFQQPSLTQVEQIQINHDGHVSYDNIIYKLKDKLDQQKLKGQKEANQLRMEKETDEREDFLYQIRTKAFNLRPTITGKSNDATGPTANVKVTAILEKANAIRQVVASDDGEDDDNWSDT</sequence>
<dbReference type="GO" id="GO:0003779">
    <property type="term" value="F:actin binding"/>
    <property type="evidence" value="ECO:0007669"/>
    <property type="project" value="UniProtKB-UniRule"/>
</dbReference>
<name>A0A151RT59_CAJCA</name>
<feature type="region of interest" description="Disordered" evidence="3">
    <location>
        <begin position="549"/>
        <end position="640"/>
    </location>
</feature>
<feature type="region of interest" description="Disordered" evidence="3">
    <location>
        <begin position="177"/>
        <end position="233"/>
    </location>
</feature>
<dbReference type="Proteomes" id="UP000075243">
    <property type="component" value="Unassembled WGS sequence"/>
</dbReference>
<feature type="compositionally biased region" description="Polar residues" evidence="3">
    <location>
        <begin position="563"/>
        <end position="576"/>
    </location>
</feature>
<evidence type="ECO:0000313" key="4">
    <source>
        <dbReference type="EMBL" id="KYP45736.1"/>
    </source>
</evidence>
<gene>
    <name evidence="4" type="ORF">KK1_032735</name>
</gene>
<feature type="compositionally biased region" description="Basic and acidic residues" evidence="3">
    <location>
        <begin position="810"/>
        <end position="819"/>
    </location>
</feature>
<keyword evidence="2" id="KW-0009">Actin-binding</keyword>
<proteinExistence type="inferred from homology"/>
<dbReference type="PANTHER" id="PTHR12902:SF33">
    <property type="entry name" value="PROTEIN SCAR3"/>
    <property type="match status" value="1"/>
</dbReference>
<protein>
    <recommendedName>
        <fullName evidence="2">Protein SCAR</fullName>
    </recommendedName>
    <alternativeName>
        <fullName evidence="2">Protein WAVE</fullName>
    </alternativeName>
</protein>
<dbReference type="Gene3D" id="6.10.280.150">
    <property type="match status" value="2"/>
</dbReference>
<dbReference type="Gene3D" id="1.20.5.340">
    <property type="match status" value="1"/>
</dbReference>
<organism evidence="4 5">
    <name type="scientific">Cajanus cajan</name>
    <name type="common">Pigeon pea</name>
    <name type="synonym">Cajanus indicus</name>
    <dbReference type="NCBI Taxonomy" id="3821"/>
    <lineage>
        <taxon>Eukaryota</taxon>
        <taxon>Viridiplantae</taxon>
        <taxon>Streptophyta</taxon>
        <taxon>Embryophyta</taxon>
        <taxon>Tracheophyta</taxon>
        <taxon>Spermatophyta</taxon>
        <taxon>Magnoliopsida</taxon>
        <taxon>eudicotyledons</taxon>
        <taxon>Gunneridae</taxon>
        <taxon>Pentapetalae</taxon>
        <taxon>rosids</taxon>
        <taxon>fabids</taxon>
        <taxon>Fabales</taxon>
        <taxon>Fabaceae</taxon>
        <taxon>Papilionoideae</taxon>
        <taxon>50 kb inversion clade</taxon>
        <taxon>NPAAA clade</taxon>
        <taxon>indigoferoid/millettioid clade</taxon>
        <taxon>Phaseoleae</taxon>
        <taxon>Cajanus</taxon>
    </lineage>
</organism>
<reference evidence="4" key="1">
    <citation type="journal article" date="2012" name="Nat. Biotechnol.">
        <title>Draft genome sequence of pigeonpea (Cajanus cajan), an orphan legume crop of resource-poor farmers.</title>
        <authorList>
            <person name="Varshney R.K."/>
            <person name="Chen W."/>
            <person name="Li Y."/>
            <person name="Bharti A.K."/>
            <person name="Saxena R.K."/>
            <person name="Schlueter J.A."/>
            <person name="Donoghue M.T."/>
            <person name="Azam S."/>
            <person name="Fan G."/>
            <person name="Whaley A.M."/>
            <person name="Farmer A.D."/>
            <person name="Sheridan J."/>
            <person name="Iwata A."/>
            <person name="Tuteja R."/>
            <person name="Penmetsa R.V."/>
            <person name="Wu W."/>
            <person name="Upadhyaya H.D."/>
            <person name="Yang S.P."/>
            <person name="Shah T."/>
            <person name="Saxena K.B."/>
            <person name="Michael T."/>
            <person name="McCombie W.R."/>
            <person name="Yang B."/>
            <person name="Zhang G."/>
            <person name="Yang H."/>
            <person name="Wang J."/>
            <person name="Spillane C."/>
            <person name="Cook D.R."/>
            <person name="May G.D."/>
            <person name="Xu X."/>
            <person name="Jackson S.A."/>
        </authorList>
    </citation>
    <scope>NUCLEOTIDE SEQUENCE [LARGE SCALE GENOMIC DNA]</scope>
</reference>
<dbReference type="InterPro" id="IPR028288">
    <property type="entry name" value="SCAR/WAVE_fam"/>
</dbReference>
<dbReference type="GO" id="GO:2000601">
    <property type="term" value="P:positive regulation of Arp2/3 complex-mediated actin nucleation"/>
    <property type="evidence" value="ECO:0007669"/>
    <property type="project" value="TreeGrafter"/>
</dbReference>
<dbReference type="GO" id="GO:0071933">
    <property type="term" value="F:Arp2/3 complex binding"/>
    <property type="evidence" value="ECO:0007669"/>
    <property type="project" value="TreeGrafter"/>
</dbReference>
<feature type="compositionally biased region" description="Basic and acidic residues" evidence="3">
    <location>
        <begin position="199"/>
        <end position="208"/>
    </location>
</feature>
<dbReference type="GO" id="GO:0005856">
    <property type="term" value="C:cytoskeleton"/>
    <property type="evidence" value="ECO:0007669"/>
    <property type="project" value="UniProtKB-SubCell"/>
</dbReference>
<dbReference type="EMBL" id="KQ483581">
    <property type="protein sequence ID" value="KYP45736.1"/>
    <property type="molecule type" value="Genomic_DNA"/>
</dbReference>
<feature type="compositionally biased region" description="Basic residues" evidence="3">
    <location>
        <begin position="186"/>
        <end position="198"/>
    </location>
</feature>
<accession>A0A151RT59</accession>
<dbReference type="STRING" id="3821.A0A151RT59"/>
<feature type="compositionally biased region" description="Polar residues" evidence="3">
    <location>
        <begin position="283"/>
        <end position="294"/>
    </location>
</feature>
<comment type="function">
    <text evidence="2">Involved in regulation of actin and microtubule organization. Part of a WAVE complex that activates the Arp2/3 complex.</text>
</comment>
<feature type="region of interest" description="Disordered" evidence="3">
    <location>
        <begin position="754"/>
        <end position="857"/>
    </location>
</feature>
<feature type="compositionally biased region" description="Polar residues" evidence="3">
    <location>
        <begin position="209"/>
        <end position="233"/>
    </location>
</feature>